<dbReference type="EMBL" id="LR797177">
    <property type="protein sequence ID" value="CAB4191759.1"/>
    <property type="molecule type" value="Genomic_DNA"/>
</dbReference>
<evidence type="ECO:0000313" key="9">
    <source>
        <dbReference type="EMBL" id="CAB4213207.1"/>
    </source>
</evidence>
<evidence type="ECO:0000313" key="1">
    <source>
        <dbReference type="EMBL" id="CAB4145045.1"/>
    </source>
</evidence>
<dbReference type="EMBL" id="LR796698">
    <property type="protein sequence ID" value="CAB4160358.1"/>
    <property type="molecule type" value="Genomic_DNA"/>
</dbReference>
<evidence type="ECO:0000313" key="8">
    <source>
        <dbReference type="EMBL" id="CAB4200765.1"/>
    </source>
</evidence>
<name>A0A6J5NG04_9CAUD</name>
<dbReference type="EMBL" id="LR796443">
    <property type="protein sequence ID" value="CAB4145045.1"/>
    <property type="molecule type" value="Genomic_DNA"/>
</dbReference>
<dbReference type="EMBL" id="LR798395">
    <property type="protein sequence ID" value="CAB5228727.1"/>
    <property type="molecule type" value="Genomic_DNA"/>
</dbReference>
<evidence type="ECO:0000313" key="2">
    <source>
        <dbReference type="EMBL" id="CAB4156441.1"/>
    </source>
</evidence>
<dbReference type="EMBL" id="LR798341">
    <property type="protein sequence ID" value="CAB5225219.1"/>
    <property type="molecule type" value="Genomic_DNA"/>
</dbReference>
<reference evidence="2" key="1">
    <citation type="submission" date="2020-04" db="EMBL/GenBank/DDBJ databases">
        <authorList>
            <person name="Chiriac C."/>
            <person name="Salcher M."/>
            <person name="Ghai R."/>
            <person name="Kavagutti S V."/>
        </authorList>
    </citation>
    <scope>NUCLEOTIDE SEQUENCE</scope>
</reference>
<protein>
    <submittedName>
        <fullName evidence="2">Uncharacterized protein</fullName>
    </submittedName>
</protein>
<dbReference type="EMBL" id="LR796961">
    <property type="protein sequence ID" value="CAB4178316.1"/>
    <property type="molecule type" value="Genomic_DNA"/>
</dbReference>
<evidence type="ECO:0000313" key="12">
    <source>
        <dbReference type="EMBL" id="CAB5228727.1"/>
    </source>
</evidence>
<evidence type="ECO:0000313" key="3">
    <source>
        <dbReference type="EMBL" id="CAB4160358.1"/>
    </source>
</evidence>
<dbReference type="EMBL" id="LR797452">
    <property type="protein sequence ID" value="CAB4217985.1"/>
    <property type="molecule type" value="Genomic_DNA"/>
</dbReference>
<evidence type="ECO:0000313" key="11">
    <source>
        <dbReference type="EMBL" id="CAB5225219.1"/>
    </source>
</evidence>
<dbReference type="EMBL" id="LR797395">
    <property type="protein sequence ID" value="CAB4213207.1"/>
    <property type="molecule type" value="Genomic_DNA"/>
</dbReference>
<gene>
    <name evidence="6" type="ORF">UFOVP1002_67</name>
    <name evidence="7" type="ORF">UFOVP1217_128</name>
    <name evidence="8" type="ORF">UFOVP1343_112</name>
    <name evidence="9" type="ORF">UFOVP1438_161</name>
    <name evidence="12" type="ORF">UFOVP1541_24</name>
    <name evidence="10" type="ORF">UFOVP1592_157</name>
    <name evidence="1" type="ORF">UFOVP465_18</name>
    <name evidence="2" type="ORF">UFOVP666_64</name>
    <name evidence="3" type="ORF">UFOVP727_141</name>
    <name evidence="11" type="ORF">UFOVP741_144</name>
    <name evidence="4" type="ORF">UFOVP819_92</name>
    <name evidence="5" type="ORF">UFOVP926_180</name>
</gene>
<proteinExistence type="predicted"/>
<dbReference type="EMBL" id="LR796878">
    <property type="protein sequence ID" value="CAB4172337.1"/>
    <property type="molecule type" value="Genomic_DNA"/>
</dbReference>
<accession>A0A6J5NG04</accession>
<evidence type="ECO:0000313" key="4">
    <source>
        <dbReference type="EMBL" id="CAB4164753.1"/>
    </source>
</evidence>
<dbReference type="EMBL" id="LR796762">
    <property type="protein sequence ID" value="CAB4164753.1"/>
    <property type="molecule type" value="Genomic_DNA"/>
</dbReference>
<evidence type="ECO:0000313" key="7">
    <source>
        <dbReference type="EMBL" id="CAB4191759.1"/>
    </source>
</evidence>
<evidence type="ECO:0000313" key="6">
    <source>
        <dbReference type="EMBL" id="CAB4178316.1"/>
    </source>
</evidence>
<dbReference type="EMBL" id="LR797305">
    <property type="protein sequence ID" value="CAB4200765.1"/>
    <property type="molecule type" value="Genomic_DNA"/>
</dbReference>
<evidence type="ECO:0000313" key="5">
    <source>
        <dbReference type="EMBL" id="CAB4172337.1"/>
    </source>
</evidence>
<sequence>MYTGFYETDLDKIALCAESVKTAKLALIEEDGIGSDLNINIFGWKDNELVTIVQLKNTFGIPKDERLQQIIEASVIMRQGWGIDEYTLAAEGYCSMSPSDTEGKDLATLYADNKSSVEECISFTHLKADDHVFVTLPYKVKLGRKVEFGKTLWYNGGRVMRDIQFPAALKASLKIDSQPIDNSIERDVYFGTLASAIMHCGFEIFYRDDI</sequence>
<dbReference type="EMBL" id="LR796644">
    <property type="protein sequence ID" value="CAB4156441.1"/>
    <property type="molecule type" value="Genomic_DNA"/>
</dbReference>
<organism evidence="2">
    <name type="scientific">uncultured Caudovirales phage</name>
    <dbReference type="NCBI Taxonomy" id="2100421"/>
    <lineage>
        <taxon>Viruses</taxon>
        <taxon>Duplodnaviria</taxon>
        <taxon>Heunggongvirae</taxon>
        <taxon>Uroviricota</taxon>
        <taxon>Caudoviricetes</taxon>
        <taxon>Peduoviridae</taxon>
        <taxon>Maltschvirus</taxon>
        <taxon>Maltschvirus maltsch</taxon>
    </lineage>
</organism>
<evidence type="ECO:0000313" key="10">
    <source>
        <dbReference type="EMBL" id="CAB4217985.1"/>
    </source>
</evidence>